<dbReference type="PANTHER" id="PTHR11579">
    <property type="entry name" value="PROTEIN-L-ISOASPARTATE O-METHYLTRANSFERASE"/>
    <property type="match status" value="1"/>
</dbReference>
<organism evidence="13 14">
    <name type="scientific">Myceligenerans xiligouense</name>
    <dbReference type="NCBI Taxonomy" id="253184"/>
    <lineage>
        <taxon>Bacteria</taxon>
        <taxon>Bacillati</taxon>
        <taxon>Actinomycetota</taxon>
        <taxon>Actinomycetes</taxon>
        <taxon>Micrococcales</taxon>
        <taxon>Promicromonosporaceae</taxon>
        <taxon>Myceligenerans</taxon>
    </lineage>
</organism>
<evidence type="ECO:0000256" key="4">
    <source>
        <dbReference type="ARBA" id="ARBA00013346"/>
    </source>
</evidence>
<proteinExistence type="inferred from homology"/>
<evidence type="ECO:0000256" key="8">
    <source>
        <dbReference type="ARBA" id="ARBA00022691"/>
    </source>
</evidence>
<comment type="similarity">
    <text evidence="2">Belongs to the methyltransferase superfamily. L-isoaspartyl/D-aspartyl protein methyltransferase family.</text>
</comment>
<dbReference type="AlphaFoldDB" id="A0A3N4YPS5"/>
<evidence type="ECO:0000256" key="9">
    <source>
        <dbReference type="ARBA" id="ARBA00030757"/>
    </source>
</evidence>
<comment type="subcellular location">
    <subcellularLocation>
        <location evidence="1">Cytoplasm</location>
    </subcellularLocation>
</comment>
<dbReference type="GO" id="GO:0032259">
    <property type="term" value="P:methylation"/>
    <property type="evidence" value="ECO:0007669"/>
    <property type="project" value="UniProtKB-KW"/>
</dbReference>
<dbReference type="Pfam" id="PF01135">
    <property type="entry name" value="PCMT"/>
    <property type="match status" value="1"/>
</dbReference>
<protein>
    <recommendedName>
        <fullName evidence="4">Protein-L-isoaspartate O-methyltransferase</fullName>
        <ecNumber evidence="3">2.1.1.77</ecNumber>
    </recommendedName>
    <alternativeName>
        <fullName evidence="11">L-isoaspartyl protein carboxyl methyltransferase</fullName>
    </alternativeName>
    <alternativeName>
        <fullName evidence="9">Protein L-isoaspartyl methyltransferase</fullName>
    </alternativeName>
    <alternativeName>
        <fullName evidence="10">Protein-beta-aspartate methyltransferase</fullName>
    </alternativeName>
</protein>
<evidence type="ECO:0000256" key="10">
    <source>
        <dbReference type="ARBA" id="ARBA00031323"/>
    </source>
</evidence>
<gene>
    <name evidence="13" type="ORF">EDD34_1071</name>
</gene>
<evidence type="ECO:0000256" key="5">
    <source>
        <dbReference type="ARBA" id="ARBA00022490"/>
    </source>
</evidence>
<evidence type="ECO:0000256" key="7">
    <source>
        <dbReference type="ARBA" id="ARBA00022679"/>
    </source>
</evidence>
<comment type="caution">
    <text evidence="13">The sequence shown here is derived from an EMBL/GenBank/DDBJ whole genome shotgun (WGS) entry which is preliminary data.</text>
</comment>
<dbReference type="PANTHER" id="PTHR11579:SF0">
    <property type="entry name" value="PROTEIN-L-ISOASPARTATE(D-ASPARTATE) O-METHYLTRANSFERASE"/>
    <property type="match status" value="1"/>
</dbReference>
<evidence type="ECO:0000256" key="2">
    <source>
        <dbReference type="ARBA" id="ARBA00005369"/>
    </source>
</evidence>
<evidence type="ECO:0000256" key="6">
    <source>
        <dbReference type="ARBA" id="ARBA00022603"/>
    </source>
</evidence>
<reference evidence="13 14" key="1">
    <citation type="submission" date="2018-11" db="EMBL/GenBank/DDBJ databases">
        <title>Sequencing the genomes of 1000 actinobacteria strains.</title>
        <authorList>
            <person name="Klenk H.-P."/>
        </authorList>
    </citation>
    <scope>NUCLEOTIDE SEQUENCE [LARGE SCALE GENOMIC DNA]</scope>
    <source>
        <strain evidence="13 14">DSM 15700</strain>
    </source>
</reference>
<dbReference type="Gene3D" id="3.40.50.150">
    <property type="entry name" value="Vaccinia Virus protein VP39"/>
    <property type="match status" value="1"/>
</dbReference>
<sequence length="190" mass="20065">MADDAVAHAMHAVPRSGFLPRAQRPAAGADRPLPIGQGQTSSQPSTVADMLRMLRVPRRARVLDIGAGSGWTTALLAHLTGPDGEVLGIERHARLAEWGHANVTATGMGWARVAPARPGTLGAPRPGGWDRILVSAAAERLPQDLVDQLAPGGLMVIPVRGRMLLVSRRADGDVHVSEHGGYRFVPLIEG</sequence>
<evidence type="ECO:0000256" key="11">
    <source>
        <dbReference type="ARBA" id="ARBA00031350"/>
    </source>
</evidence>
<evidence type="ECO:0000256" key="1">
    <source>
        <dbReference type="ARBA" id="ARBA00004496"/>
    </source>
</evidence>
<keyword evidence="8" id="KW-0949">S-adenosyl-L-methionine</keyword>
<evidence type="ECO:0000313" key="14">
    <source>
        <dbReference type="Proteomes" id="UP000280501"/>
    </source>
</evidence>
<keyword evidence="7 13" id="KW-0808">Transferase</keyword>
<keyword evidence="5" id="KW-0963">Cytoplasm</keyword>
<dbReference type="EMBL" id="RKQZ01000001">
    <property type="protein sequence ID" value="RPF20480.1"/>
    <property type="molecule type" value="Genomic_DNA"/>
</dbReference>
<keyword evidence="6 13" id="KW-0489">Methyltransferase</keyword>
<evidence type="ECO:0000313" key="13">
    <source>
        <dbReference type="EMBL" id="RPF20480.1"/>
    </source>
</evidence>
<dbReference type="InterPro" id="IPR029063">
    <property type="entry name" value="SAM-dependent_MTases_sf"/>
</dbReference>
<keyword evidence="14" id="KW-1185">Reference proteome</keyword>
<feature type="region of interest" description="Disordered" evidence="12">
    <location>
        <begin position="16"/>
        <end position="45"/>
    </location>
</feature>
<dbReference type="CDD" id="cd02440">
    <property type="entry name" value="AdoMet_MTases"/>
    <property type="match status" value="1"/>
</dbReference>
<dbReference type="GO" id="GO:0004719">
    <property type="term" value="F:protein-L-isoaspartate (D-aspartate) O-methyltransferase activity"/>
    <property type="evidence" value="ECO:0007669"/>
    <property type="project" value="UniProtKB-EC"/>
</dbReference>
<dbReference type="SUPFAM" id="SSF53335">
    <property type="entry name" value="S-adenosyl-L-methionine-dependent methyltransferases"/>
    <property type="match status" value="1"/>
</dbReference>
<dbReference type="Proteomes" id="UP000280501">
    <property type="component" value="Unassembled WGS sequence"/>
</dbReference>
<name>A0A3N4YPS5_9MICO</name>
<dbReference type="GO" id="GO:0005737">
    <property type="term" value="C:cytoplasm"/>
    <property type="evidence" value="ECO:0007669"/>
    <property type="project" value="UniProtKB-SubCell"/>
</dbReference>
<dbReference type="RefSeq" id="WP_123813641.1">
    <property type="nucleotide sequence ID" value="NZ_RKQZ01000001.1"/>
</dbReference>
<dbReference type="OrthoDB" id="4035289at2"/>
<dbReference type="EC" id="2.1.1.77" evidence="3"/>
<evidence type="ECO:0000256" key="12">
    <source>
        <dbReference type="SAM" id="MobiDB-lite"/>
    </source>
</evidence>
<evidence type="ECO:0000256" key="3">
    <source>
        <dbReference type="ARBA" id="ARBA00011890"/>
    </source>
</evidence>
<dbReference type="InterPro" id="IPR000682">
    <property type="entry name" value="PCMT"/>
</dbReference>
<accession>A0A3N4YPS5</accession>